<dbReference type="InterPro" id="IPR016152">
    <property type="entry name" value="PTrfase/Anion_transptr"/>
</dbReference>
<dbReference type="PANTHER" id="PTHR47738">
    <property type="entry name" value="PTS SYSTEM FRUCTOSE-LIKE EIIA COMPONENT-RELATED"/>
    <property type="match status" value="1"/>
</dbReference>
<dbReference type="InterPro" id="IPR002178">
    <property type="entry name" value="PTS_EIIA_type-2_dom"/>
</dbReference>
<gene>
    <name evidence="2" type="ORF">H4F98_06585</name>
</gene>
<comment type="caution">
    <text evidence="2">The sequence shown here is derived from an EMBL/GenBank/DDBJ whole genome shotgun (WGS) entry which is preliminary data.</text>
</comment>
<reference evidence="2 3" key="1">
    <citation type="submission" date="2020-08" db="EMBL/GenBank/DDBJ databases">
        <authorList>
            <person name="Xu S."/>
            <person name="Li A."/>
        </authorList>
    </citation>
    <scope>NUCLEOTIDE SEQUENCE [LARGE SCALE GENOMIC DNA]</scope>
    <source>
        <strain evidence="2 3">119BY6-57</strain>
    </source>
</reference>
<dbReference type="RefSeq" id="WP_182686068.1">
    <property type="nucleotide sequence ID" value="NZ_JACHTF010000006.1"/>
</dbReference>
<keyword evidence="2" id="KW-0762">Sugar transport</keyword>
<dbReference type="PANTHER" id="PTHR47738:SF1">
    <property type="entry name" value="NITROGEN REGULATORY PROTEIN"/>
    <property type="match status" value="1"/>
</dbReference>
<feature type="domain" description="PTS EIIA type-2" evidence="1">
    <location>
        <begin position="5"/>
        <end position="151"/>
    </location>
</feature>
<dbReference type="Proteomes" id="UP000523196">
    <property type="component" value="Unassembled WGS sequence"/>
</dbReference>
<proteinExistence type="predicted"/>
<name>A0A7W3Y5P3_9GAMM</name>
<dbReference type="AlphaFoldDB" id="A0A7W3Y5P3"/>
<accession>A0A7W3Y5P3</accession>
<evidence type="ECO:0000259" key="1">
    <source>
        <dbReference type="PROSITE" id="PS51094"/>
    </source>
</evidence>
<keyword evidence="2" id="KW-0813">Transport</keyword>
<dbReference type="InterPro" id="IPR051541">
    <property type="entry name" value="PTS_SugarTrans_NitroReg"/>
</dbReference>
<sequence>MPFRPLLAPGRVVLVDAATPASNRAEVLDLAARLLAGHGGLQARQVHELLVQRETLASTGIGFGIAIPHARIPDLAEDTGVFLRLPRGVDFGAADGLEVDLVFAMAVSEANVQSHLRRLAAIADRLGNPAFCASLRAAGDETALATLLLDADHYQSAA</sequence>
<dbReference type="CDD" id="cd00211">
    <property type="entry name" value="PTS_IIA_fru"/>
    <property type="match status" value="1"/>
</dbReference>
<dbReference type="Pfam" id="PF00359">
    <property type="entry name" value="PTS_EIIA_2"/>
    <property type="match status" value="1"/>
</dbReference>
<dbReference type="EMBL" id="JACHTF010000006">
    <property type="protein sequence ID" value="MBB1060239.1"/>
    <property type="molecule type" value="Genomic_DNA"/>
</dbReference>
<dbReference type="PROSITE" id="PS00372">
    <property type="entry name" value="PTS_EIIA_TYPE_2_HIS"/>
    <property type="match status" value="1"/>
</dbReference>
<evidence type="ECO:0000313" key="2">
    <source>
        <dbReference type="EMBL" id="MBB1060239.1"/>
    </source>
</evidence>
<dbReference type="GO" id="GO:0030295">
    <property type="term" value="F:protein kinase activator activity"/>
    <property type="evidence" value="ECO:0007669"/>
    <property type="project" value="TreeGrafter"/>
</dbReference>
<organism evidence="2 3">
    <name type="scientific">Marilutibacter spongiae</name>
    <dbReference type="NCBI Taxonomy" id="2025720"/>
    <lineage>
        <taxon>Bacteria</taxon>
        <taxon>Pseudomonadati</taxon>
        <taxon>Pseudomonadota</taxon>
        <taxon>Gammaproteobacteria</taxon>
        <taxon>Lysobacterales</taxon>
        <taxon>Lysobacteraceae</taxon>
        <taxon>Marilutibacter</taxon>
    </lineage>
</organism>
<evidence type="ECO:0000313" key="3">
    <source>
        <dbReference type="Proteomes" id="UP000523196"/>
    </source>
</evidence>
<dbReference type="PROSITE" id="PS51094">
    <property type="entry name" value="PTS_EIIA_TYPE_2"/>
    <property type="match status" value="1"/>
</dbReference>
<dbReference type="SUPFAM" id="SSF55804">
    <property type="entry name" value="Phoshotransferase/anion transport protein"/>
    <property type="match status" value="1"/>
</dbReference>
<keyword evidence="3" id="KW-1185">Reference proteome</keyword>
<protein>
    <submittedName>
        <fullName evidence="2">PTS sugar transporter subunit IIA</fullName>
    </submittedName>
</protein>
<dbReference type="Gene3D" id="3.40.930.10">
    <property type="entry name" value="Mannitol-specific EII, Chain A"/>
    <property type="match status" value="1"/>
</dbReference>